<name>A0AAW1T196_9CHLO</name>
<feature type="region of interest" description="Disordered" evidence="6">
    <location>
        <begin position="555"/>
        <end position="581"/>
    </location>
</feature>
<feature type="compositionally biased region" description="Polar residues" evidence="6">
    <location>
        <begin position="28"/>
        <end position="61"/>
    </location>
</feature>
<comment type="similarity">
    <text evidence="2">Belongs to the mTERF family.</text>
</comment>
<feature type="compositionally biased region" description="Low complexity" evidence="6">
    <location>
        <begin position="62"/>
        <end position="74"/>
    </location>
</feature>
<keyword evidence="4" id="KW-0809">Transit peptide</keyword>
<feature type="compositionally biased region" description="Polar residues" evidence="6">
    <location>
        <begin position="557"/>
        <end position="571"/>
    </location>
</feature>
<proteinExistence type="inferred from homology"/>
<dbReference type="PANTHER" id="PTHR22691">
    <property type="entry name" value="YEAST SPT2-RELATED"/>
    <property type="match status" value="1"/>
</dbReference>
<comment type="caution">
    <text evidence="7">The sequence shown here is derived from an EMBL/GenBank/DDBJ whole genome shotgun (WGS) entry which is preliminary data.</text>
</comment>
<comment type="similarity">
    <text evidence="1">Belongs to the SPT2 family.</text>
</comment>
<feature type="compositionally biased region" description="Acidic residues" evidence="6">
    <location>
        <begin position="244"/>
        <end position="262"/>
    </location>
</feature>
<accession>A0AAW1T196</accession>
<dbReference type="Pfam" id="PF08243">
    <property type="entry name" value="SPT2"/>
    <property type="match status" value="1"/>
</dbReference>
<feature type="compositionally biased region" description="Polar residues" evidence="6">
    <location>
        <begin position="83"/>
        <end position="92"/>
    </location>
</feature>
<dbReference type="EMBL" id="JALJOV010000465">
    <property type="protein sequence ID" value="KAK9863487.1"/>
    <property type="molecule type" value="Genomic_DNA"/>
</dbReference>
<dbReference type="Pfam" id="PF02536">
    <property type="entry name" value="mTERF"/>
    <property type="match status" value="2"/>
</dbReference>
<organism evidence="7 8">
    <name type="scientific">Apatococcus fuscideae</name>
    <dbReference type="NCBI Taxonomy" id="2026836"/>
    <lineage>
        <taxon>Eukaryota</taxon>
        <taxon>Viridiplantae</taxon>
        <taxon>Chlorophyta</taxon>
        <taxon>core chlorophytes</taxon>
        <taxon>Trebouxiophyceae</taxon>
        <taxon>Chlorellales</taxon>
        <taxon>Chlorellaceae</taxon>
        <taxon>Apatococcus</taxon>
    </lineage>
</organism>
<evidence type="ECO:0000256" key="6">
    <source>
        <dbReference type="SAM" id="MobiDB-lite"/>
    </source>
</evidence>
<protein>
    <submittedName>
        <fullName evidence="7">Uncharacterized protein</fullName>
    </submittedName>
</protein>
<keyword evidence="3" id="KW-0804">Transcription</keyword>
<dbReference type="AlphaFoldDB" id="A0AAW1T196"/>
<keyword evidence="5" id="KW-0175">Coiled coil</keyword>
<evidence type="ECO:0000256" key="2">
    <source>
        <dbReference type="ARBA" id="ARBA00007692"/>
    </source>
</evidence>
<evidence type="ECO:0000256" key="1">
    <source>
        <dbReference type="ARBA" id="ARBA00006461"/>
    </source>
</evidence>
<evidence type="ECO:0000313" key="7">
    <source>
        <dbReference type="EMBL" id="KAK9863487.1"/>
    </source>
</evidence>
<feature type="region of interest" description="Disordered" evidence="6">
    <location>
        <begin position="224"/>
        <end position="264"/>
    </location>
</feature>
<evidence type="ECO:0000256" key="5">
    <source>
        <dbReference type="ARBA" id="ARBA00023054"/>
    </source>
</evidence>
<gene>
    <name evidence="7" type="ORF">WJX84_000949</name>
</gene>
<feature type="region of interest" description="Disordered" evidence="6">
    <location>
        <begin position="1"/>
        <end position="191"/>
    </location>
</feature>
<reference evidence="7 8" key="1">
    <citation type="journal article" date="2024" name="Nat. Commun.">
        <title>Phylogenomics reveals the evolutionary origins of lichenization in chlorophyte algae.</title>
        <authorList>
            <person name="Puginier C."/>
            <person name="Libourel C."/>
            <person name="Otte J."/>
            <person name="Skaloud P."/>
            <person name="Haon M."/>
            <person name="Grisel S."/>
            <person name="Petersen M."/>
            <person name="Berrin J.G."/>
            <person name="Delaux P.M."/>
            <person name="Dal Grande F."/>
            <person name="Keller J."/>
        </authorList>
    </citation>
    <scope>NUCLEOTIDE SEQUENCE [LARGE SCALE GENOMIC DNA]</scope>
    <source>
        <strain evidence="7 8">SAG 2523</strain>
    </source>
</reference>
<dbReference type="GO" id="GO:0005730">
    <property type="term" value="C:nucleolus"/>
    <property type="evidence" value="ECO:0007669"/>
    <property type="project" value="TreeGrafter"/>
</dbReference>
<dbReference type="PANTHER" id="PTHR22691:SF8">
    <property type="entry name" value="PROTEIN SPT2 HOMOLOG"/>
    <property type="match status" value="1"/>
</dbReference>
<keyword evidence="3" id="KW-0805">Transcription regulation</keyword>
<keyword evidence="8" id="KW-1185">Reference proteome</keyword>
<dbReference type="InterPro" id="IPR013256">
    <property type="entry name" value="Chromatin_SPT2"/>
</dbReference>
<dbReference type="GO" id="GO:0006334">
    <property type="term" value="P:nucleosome assembly"/>
    <property type="evidence" value="ECO:0007669"/>
    <property type="project" value="TreeGrafter"/>
</dbReference>
<feature type="compositionally biased region" description="Basic and acidic residues" evidence="6">
    <location>
        <begin position="15"/>
        <end position="24"/>
    </location>
</feature>
<dbReference type="GO" id="GO:0042393">
    <property type="term" value="F:histone binding"/>
    <property type="evidence" value="ECO:0007669"/>
    <property type="project" value="TreeGrafter"/>
</dbReference>
<dbReference type="InterPro" id="IPR038538">
    <property type="entry name" value="MTERF_sf"/>
</dbReference>
<keyword evidence="3" id="KW-0806">Transcription termination</keyword>
<feature type="compositionally biased region" description="Low complexity" evidence="6">
    <location>
        <begin position="150"/>
        <end position="159"/>
    </location>
</feature>
<dbReference type="GO" id="GO:0003677">
    <property type="term" value="F:DNA binding"/>
    <property type="evidence" value="ECO:0007669"/>
    <property type="project" value="TreeGrafter"/>
</dbReference>
<evidence type="ECO:0000256" key="3">
    <source>
        <dbReference type="ARBA" id="ARBA00022472"/>
    </source>
</evidence>
<evidence type="ECO:0000256" key="4">
    <source>
        <dbReference type="ARBA" id="ARBA00022946"/>
    </source>
</evidence>
<evidence type="ECO:0000313" key="8">
    <source>
        <dbReference type="Proteomes" id="UP001485043"/>
    </source>
</evidence>
<dbReference type="Gene3D" id="1.25.70.10">
    <property type="entry name" value="Transcription termination factor 3, mitochondrial"/>
    <property type="match status" value="2"/>
</dbReference>
<dbReference type="SMART" id="SM00733">
    <property type="entry name" value="Mterf"/>
    <property type="match status" value="4"/>
</dbReference>
<dbReference type="GO" id="GO:0006353">
    <property type="term" value="P:DNA-templated transcription termination"/>
    <property type="evidence" value="ECO:0007669"/>
    <property type="project" value="UniProtKB-KW"/>
</dbReference>
<feature type="compositionally biased region" description="Basic and acidic residues" evidence="6">
    <location>
        <begin position="124"/>
        <end position="135"/>
    </location>
</feature>
<dbReference type="Proteomes" id="UP001485043">
    <property type="component" value="Unassembled WGS sequence"/>
</dbReference>
<dbReference type="InterPro" id="IPR003690">
    <property type="entry name" value="MTERF"/>
</dbReference>
<sequence>MMRVFRKSDYPFSEARSRPVERLKFPVGTSSRSLKSLPSPANSRLSSGPSKLQQHPQITYMQRQAASSYRRSAAPPVRLHSGTARQVLSPSPTKGKIIKRGLVSKKGEAARMSAVAPSGSSRRNAAEKAMKEQMELMRAGAPSPRPKPAAAPASHAAGKCPGQNRVAAPQRPSGHPGSRAPCRHAGTPTPASSNFQAAYAAANRPQPGMPAQLPRRSLLAGLPQEGRMPQHKPMAARRPQMKEEDWDEYEDEGDFVDTEGPGDGDWRSLLQGITRYNPNKYQHERDDRSMEASWQQIQAEERRSARAVAAASAYRAHERLLRYETRSETIAWFCNLLSISGPEAKQLALVLAGVHPTSPTNVWLPAFLQILAELEITDSSAVVHILGSNPRIRQTSIQDLSSTLQCIRGIIQEGAQVRRMMLQYPAWWTRSAERLEQVTADYERLGFSHDTIKFVFAAGHPTVHADTAFGPEKLRFMQEQAWMEPQQVLAEDRAFLQRSLDKRIRPRVLLMLFREHPGCWNFPDLGRLLGPSDQHFCNELAFVNLEEYSSYVERLSNPGQSSTPITPTRLSNPGRPPSYSRAVAAPKRSFEPQSPIATHGYAAGLDAYCPVDPSATQKPISYLDKLTSVQQTLGVDREIADELTSVLDSDECSIPQQQGLDTWLAELASCWTGTGFPIIRVVPVLQKQPGLRFVQVETIQTTLNWLCGFFESSAVVLDEVEKHPQWLAVDSRQLGTVLASFREMGFDDETLREIATSAPPKIAFLAPEAPQKLHFMRNALGRTPSSVLREFPRFCVYSLSKVIAPRILFILHLQHPACYDFPDLKSVCTTNEPKFCSNVALAAQHQYQQFMDHMSASGAATP</sequence>
<dbReference type="GO" id="GO:0006360">
    <property type="term" value="P:transcription by RNA polymerase I"/>
    <property type="evidence" value="ECO:0007669"/>
    <property type="project" value="TreeGrafter"/>
</dbReference>